<feature type="region of interest" description="Disordered" evidence="1">
    <location>
        <begin position="138"/>
        <end position="161"/>
    </location>
</feature>
<dbReference type="EMBL" id="MU005769">
    <property type="protein sequence ID" value="KAF2710343.1"/>
    <property type="molecule type" value="Genomic_DNA"/>
</dbReference>
<keyword evidence="3" id="KW-1185">Reference proteome</keyword>
<dbReference type="AlphaFoldDB" id="A0A6G1KCI1"/>
<evidence type="ECO:0000313" key="2">
    <source>
        <dbReference type="EMBL" id="KAF2710343.1"/>
    </source>
</evidence>
<evidence type="ECO:0000313" key="3">
    <source>
        <dbReference type="Proteomes" id="UP000799428"/>
    </source>
</evidence>
<gene>
    <name evidence="2" type="ORF">K504DRAFT_259654</name>
</gene>
<organism evidence="2 3">
    <name type="scientific">Pleomassaria siparia CBS 279.74</name>
    <dbReference type="NCBI Taxonomy" id="1314801"/>
    <lineage>
        <taxon>Eukaryota</taxon>
        <taxon>Fungi</taxon>
        <taxon>Dikarya</taxon>
        <taxon>Ascomycota</taxon>
        <taxon>Pezizomycotina</taxon>
        <taxon>Dothideomycetes</taxon>
        <taxon>Pleosporomycetidae</taxon>
        <taxon>Pleosporales</taxon>
        <taxon>Pleomassariaceae</taxon>
        <taxon>Pleomassaria</taxon>
    </lineage>
</organism>
<proteinExistence type="predicted"/>
<name>A0A6G1KCI1_9PLEO</name>
<dbReference type="Proteomes" id="UP000799428">
    <property type="component" value="Unassembled WGS sequence"/>
</dbReference>
<sequence>MLVGSGLLPVEPPAGILRCCQFMLVGSGLLPVEPLAMIPALSNTLHAGGVRASACRAPSRAEARVHPSPSSAHQARIYPRESFPYFLLVGSGFRPVEPRAGRTTMPANQFIKHDIIERSRRRKIGLLSPAISCSIGHGITSTPSKNDNSKRHNVKKASKEATSGKGLVTDLSLRVSRQGLFWMVWDTLQAAYFSSTGLQEMAVMDKEKRGSLIYLSARGVLGYRRTRTYCGIVINSGVTVAL</sequence>
<evidence type="ECO:0000256" key="1">
    <source>
        <dbReference type="SAM" id="MobiDB-lite"/>
    </source>
</evidence>
<reference evidence="2" key="1">
    <citation type="journal article" date="2020" name="Stud. Mycol.">
        <title>101 Dothideomycetes genomes: a test case for predicting lifestyles and emergence of pathogens.</title>
        <authorList>
            <person name="Haridas S."/>
            <person name="Albert R."/>
            <person name="Binder M."/>
            <person name="Bloem J."/>
            <person name="Labutti K."/>
            <person name="Salamov A."/>
            <person name="Andreopoulos B."/>
            <person name="Baker S."/>
            <person name="Barry K."/>
            <person name="Bills G."/>
            <person name="Bluhm B."/>
            <person name="Cannon C."/>
            <person name="Castanera R."/>
            <person name="Culley D."/>
            <person name="Daum C."/>
            <person name="Ezra D."/>
            <person name="Gonzalez J."/>
            <person name="Henrissat B."/>
            <person name="Kuo A."/>
            <person name="Liang C."/>
            <person name="Lipzen A."/>
            <person name="Lutzoni F."/>
            <person name="Magnuson J."/>
            <person name="Mondo S."/>
            <person name="Nolan M."/>
            <person name="Ohm R."/>
            <person name="Pangilinan J."/>
            <person name="Park H.-J."/>
            <person name="Ramirez L."/>
            <person name="Alfaro M."/>
            <person name="Sun H."/>
            <person name="Tritt A."/>
            <person name="Yoshinaga Y."/>
            <person name="Zwiers L.-H."/>
            <person name="Turgeon B."/>
            <person name="Goodwin S."/>
            <person name="Spatafora J."/>
            <person name="Crous P."/>
            <person name="Grigoriev I."/>
        </authorList>
    </citation>
    <scope>NUCLEOTIDE SEQUENCE</scope>
    <source>
        <strain evidence="2">CBS 279.74</strain>
    </source>
</reference>
<accession>A0A6G1KCI1</accession>
<protein>
    <submittedName>
        <fullName evidence="2">Uncharacterized protein</fullName>
    </submittedName>
</protein>